<evidence type="ECO:0000256" key="3">
    <source>
        <dbReference type="ARBA" id="ARBA00022729"/>
    </source>
</evidence>
<comment type="similarity">
    <text evidence="2">Belongs to the NlpA lipoprotein family.</text>
</comment>
<dbReference type="AlphaFoldDB" id="A0A455W4H8"/>
<evidence type="ECO:0000256" key="2">
    <source>
        <dbReference type="ARBA" id="ARBA00008973"/>
    </source>
</evidence>
<evidence type="ECO:0000313" key="8">
    <source>
        <dbReference type="EMBL" id="BBJ04186.1"/>
    </source>
</evidence>
<keyword evidence="3 7" id="KW-0732">Signal</keyword>
<keyword evidence="6 8" id="KW-0449">Lipoprotein</keyword>
<proteinExistence type="inferred from homology"/>
<dbReference type="GO" id="GO:0016020">
    <property type="term" value="C:membrane"/>
    <property type="evidence" value="ECO:0007669"/>
    <property type="project" value="UniProtKB-SubCell"/>
</dbReference>
<dbReference type="SUPFAM" id="SSF53850">
    <property type="entry name" value="Periplasmic binding protein-like II"/>
    <property type="match status" value="1"/>
</dbReference>
<feature type="chain" id="PRO_5019766056" evidence="7">
    <location>
        <begin position="37"/>
        <end position="289"/>
    </location>
</feature>
<reference evidence="8" key="1">
    <citation type="submission" date="2019-03" db="EMBL/GenBank/DDBJ databases">
        <title>Whole genome analysis of nitrate-reducing bacteria Marinobacter hydrocarbonoclasticus YB03.</title>
        <authorList>
            <person name="Azam A.H."/>
            <person name="Yuk S.R."/>
            <person name="Kamarisima K."/>
            <person name="Miyanaga K."/>
            <person name="Tanji Y."/>
        </authorList>
    </citation>
    <scope>NUCLEOTIDE SEQUENCE</scope>
    <source>
        <strain evidence="8">YB03</strain>
    </source>
</reference>
<keyword evidence="5" id="KW-0564">Palmitate</keyword>
<dbReference type="Pfam" id="PF03180">
    <property type="entry name" value="Lipoprotein_9"/>
    <property type="match status" value="1"/>
</dbReference>
<dbReference type="InterPro" id="IPR004872">
    <property type="entry name" value="Lipoprotein_NlpA"/>
</dbReference>
<dbReference type="EMBL" id="AP019537">
    <property type="protein sequence ID" value="BBJ04186.1"/>
    <property type="molecule type" value="Genomic_DNA"/>
</dbReference>
<gene>
    <name evidence="8" type="ORF">YBY_20350</name>
</gene>
<comment type="subcellular location">
    <subcellularLocation>
        <location evidence="1">Membrane</location>
        <topology evidence="1">Lipid-anchor</topology>
    </subcellularLocation>
</comment>
<sequence>MAVIRTSNAQSSKPVSRRLRLGIASLALAISPLALAADVSIGVVANGLIVDSVYTAADLAEEQGLDVKVVEFTDWVIPNTAVVNGDVDINYFQHEVFLENEEKSRNFDLVPLAYGMEGLIGVYSLKIDSFDELKPGSQIAVADDPVNQGRGLKLLAQAGLITLPEGIGIKASVHDIVENPLELRFVEVPGPQTPRSLEDVAAAVSYPHYIKGSGVMDPADALLFERDSTHKFALRFVVHPDNVDNQDVRKFIRIYQDSPEVKQSLLEAFGNETLYKHAWEGFPPLEVNL</sequence>
<evidence type="ECO:0000256" key="5">
    <source>
        <dbReference type="ARBA" id="ARBA00023139"/>
    </source>
</evidence>
<evidence type="ECO:0000256" key="1">
    <source>
        <dbReference type="ARBA" id="ARBA00004635"/>
    </source>
</evidence>
<dbReference type="PANTHER" id="PTHR30429">
    <property type="entry name" value="D-METHIONINE-BINDING LIPOPROTEIN METQ"/>
    <property type="match status" value="1"/>
</dbReference>
<dbReference type="PANTHER" id="PTHR30429:SF1">
    <property type="entry name" value="D-METHIONINE-BINDING LIPOPROTEIN METQ-RELATED"/>
    <property type="match status" value="1"/>
</dbReference>
<organism evidence="8">
    <name type="scientific">Marinobacter nauticus</name>
    <name type="common">Marinobacter hydrocarbonoclasticus</name>
    <name type="synonym">Marinobacter aquaeolei</name>
    <dbReference type="NCBI Taxonomy" id="2743"/>
    <lineage>
        <taxon>Bacteria</taxon>
        <taxon>Pseudomonadati</taxon>
        <taxon>Pseudomonadota</taxon>
        <taxon>Gammaproteobacteria</taxon>
        <taxon>Pseudomonadales</taxon>
        <taxon>Marinobacteraceae</taxon>
        <taxon>Marinobacter</taxon>
    </lineage>
</organism>
<dbReference type="Gene3D" id="3.40.190.10">
    <property type="entry name" value="Periplasmic binding protein-like II"/>
    <property type="match status" value="2"/>
</dbReference>
<evidence type="ECO:0000256" key="4">
    <source>
        <dbReference type="ARBA" id="ARBA00023136"/>
    </source>
</evidence>
<feature type="signal peptide" evidence="7">
    <location>
        <begin position="1"/>
        <end position="36"/>
    </location>
</feature>
<evidence type="ECO:0000256" key="7">
    <source>
        <dbReference type="SAM" id="SignalP"/>
    </source>
</evidence>
<evidence type="ECO:0000256" key="6">
    <source>
        <dbReference type="ARBA" id="ARBA00023288"/>
    </source>
</evidence>
<accession>A0A455W4H8</accession>
<protein>
    <submittedName>
        <fullName evidence="8">Lipoprotein</fullName>
    </submittedName>
</protein>
<name>A0A455W4H8_MARNT</name>
<keyword evidence="4" id="KW-0472">Membrane</keyword>